<protein>
    <submittedName>
        <fullName evidence="1">DUF1858 domain-containing protein</fullName>
    </submittedName>
</protein>
<dbReference type="EMBL" id="DRQG01000117">
    <property type="protein sequence ID" value="HGY56596.1"/>
    <property type="molecule type" value="Genomic_DNA"/>
</dbReference>
<dbReference type="AlphaFoldDB" id="A0A7V4WWL0"/>
<gene>
    <name evidence="1" type="ORF">ENK44_12880</name>
</gene>
<dbReference type="SUPFAM" id="SSF140683">
    <property type="entry name" value="SP0561-like"/>
    <property type="match status" value="1"/>
</dbReference>
<comment type="caution">
    <text evidence="1">The sequence shown here is derived from an EMBL/GenBank/DDBJ whole genome shotgun (WGS) entry which is preliminary data.</text>
</comment>
<name>A0A7V4WWL0_CALAY</name>
<proteinExistence type="predicted"/>
<organism evidence="1">
    <name type="scientific">Caldithrix abyssi</name>
    <dbReference type="NCBI Taxonomy" id="187145"/>
    <lineage>
        <taxon>Bacteria</taxon>
        <taxon>Pseudomonadati</taxon>
        <taxon>Calditrichota</taxon>
        <taxon>Calditrichia</taxon>
        <taxon>Calditrichales</taxon>
        <taxon>Calditrichaceae</taxon>
        <taxon>Caldithrix</taxon>
    </lineage>
</organism>
<dbReference type="Proteomes" id="UP000885779">
    <property type="component" value="Unassembled WGS sequence"/>
</dbReference>
<reference evidence="1" key="1">
    <citation type="journal article" date="2020" name="mSystems">
        <title>Genome- and Community-Level Interaction Insights into Carbon Utilization and Element Cycling Functions of Hydrothermarchaeota in Hydrothermal Sediment.</title>
        <authorList>
            <person name="Zhou Z."/>
            <person name="Liu Y."/>
            <person name="Xu W."/>
            <person name="Pan J."/>
            <person name="Luo Z.H."/>
            <person name="Li M."/>
        </authorList>
    </citation>
    <scope>NUCLEOTIDE SEQUENCE [LARGE SCALE GENOMIC DNA]</scope>
    <source>
        <strain evidence="1">HyVt-577</strain>
    </source>
</reference>
<dbReference type="InterPro" id="IPR038062">
    <property type="entry name" value="ScdA-like_N_sf"/>
</dbReference>
<sequence>MHITADMLIEDIVEQYPQTIKPMQEMGVQCMVCGEPVWGTLEEKVREKGLDNLEEIVRRLNDVIDNTPS</sequence>
<evidence type="ECO:0000313" key="1">
    <source>
        <dbReference type="EMBL" id="HGY56596.1"/>
    </source>
</evidence>
<accession>A0A7V4WWL0</accession>
<dbReference type="Gene3D" id="1.10.3910.10">
    <property type="entry name" value="SP0561-like"/>
    <property type="match status" value="1"/>
</dbReference>